<organism evidence="1 2">
    <name type="scientific">Streptomyces echinoruber</name>
    <dbReference type="NCBI Taxonomy" id="68898"/>
    <lineage>
        <taxon>Bacteria</taxon>
        <taxon>Bacillati</taxon>
        <taxon>Actinomycetota</taxon>
        <taxon>Actinomycetes</taxon>
        <taxon>Kitasatosporales</taxon>
        <taxon>Streptomycetaceae</taxon>
        <taxon>Streptomyces</taxon>
    </lineage>
</organism>
<dbReference type="InterPro" id="IPR028082">
    <property type="entry name" value="Peripla_BP_I"/>
</dbReference>
<proteinExistence type="predicted"/>
<name>A0A918R3S8_9ACTN</name>
<reference evidence="1" key="1">
    <citation type="journal article" date="2014" name="Int. J. Syst. Evol. Microbiol.">
        <title>Complete genome sequence of Corynebacterium casei LMG S-19264T (=DSM 44701T), isolated from a smear-ripened cheese.</title>
        <authorList>
            <consortium name="US DOE Joint Genome Institute (JGI-PGF)"/>
            <person name="Walter F."/>
            <person name="Albersmeier A."/>
            <person name="Kalinowski J."/>
            <person name="Ruckert C."/>
        </authorList>
    </citation>
    <scope>NUCLEOTIDE SEQUENCE</scope>
    <source>
        <strain evidence="1">JCM 5016</strain>
    </source>
</reference>
<dbReference type="Gene3D" id="3.40.50.2300">
    <property type="match status" value="2"/>
</dbReference>
<gene>
    <name evidence="1" type="ORF">GCM10010389_25840</name>
</gene>
<dbReference type="EMBL" id="BMWH01000007">
    <property type="protein sequence ID" value="GGZ86252.1"/>
    <property type="molecule type" value="Genomic_DNA"/>
</dbReference>
<dbReference type="SUPFAM" id="SSF53822">
    <property type="entry name" value="Periplasmic binding protein-like I"/>
    <property type="match status" value="1"/>
</dbReference>
<evidence type="ECO:0000313" key="1">
    <source>
        <dbReference type="EMBL" id="GGZ86252.1"/>
    </source>
</evidence>
<accession>A0A918R3S8</accession>
<evidence type="ECO:0000313" key="2">
    <source>
        <dbReference type="Proteomes" id="UP000623010"/>
    </source>
</evidence>
<keyword evidence="2" id="KW-1185">Reference proteome</keyword>
<comment type="caution">
    <text evidence="1">The sequence shown here is derived from an EMBL/GenBank/DDBJ whole genome shotgun (WGS) entry which is preliminary data.</text>
</comment>
<sequence length="932" mass="102430">MASMASPRPVPGGFPDDEGADDFVREFRQAVAPVERESLAHTPPLIVLDVGAEEAGYEARVRRVVEALEQSVWDPRGTGDAKAAPYARVTAGRDDELLSGTAARSLLFGLPKNMTPDRLPGFWPLWDSVDYIRRHADERHAPGANVLRDHAHEQLRLHRRQRREGHRQVFLWALGGGAAPPAGGLRGWLLGSVWHGLTRTFPRWCWERRKTALLVRSGRLAHRRYRGWLGRELGLSKGSESVFEVLDEAADRHLNRLVLPPDHEDYELHRESLLAFERLLTRALLEDLTRPPVGRLLPLRRRRTARPLLLVPLPRPDRPEARAAERFLRAFHEEQPHTAHRPGPLVVAVGHPSERLRADLHRPEPCDLRQASRRLQQVSSGPVLVRLREGSFARDGLVVRSCSPRRYRLGGRTVATTVTTGATLGAVLLGVGAYELRVATPPSYACVGGAQSVAEDAREEKIPVSARAWYDAARNEIEKQNKRARQYAARGKRVVRTVVVFVSAPPADEDQTRFDGIIPELRGIALWQRQLNDDATANTTLVPLVVEVRETGETFRDAVPEATKLADQVRAQSGAKDQDPVDRVVGVLGYAQSRPQTRDALAVLDRAGIPVVGTTATADEMQNGAGTNYWPFTPNNSTEARIEAEFARKENIVARDGSATQCVPAGHAVVVRTSTDLYSRSLSAKFAAAFPGTELQFDFSQEGKFAADSPGQRITSAGLLAQQICAALKAQPDSVVYWSARAQNFVAFVNAMERDGACTDRTVTVLGGNELTNVAQTGIFANKDWLRLYYTDHRMPSGDKRASAPTKRFAAVYDDFVKKTTKGTDPWRQDGHAAVSYDAFHALSEAVAGAFRADASVPLSSVRQQLQQGITFDGATGHIAYRNFNAPPADKTLVLLRQVADTPKAVVACGAYNSGPAYRYEKQGVPCEAGAG</sequence>
<dbReference type="AlphaFoldDB" id="A0A918R3S8"/>
<protein>
    <submittedName>
        <fullName evidence="1">Uncharacterized protein</fullName>
    </submittedName>
</protein>
<dbReference type="Proteomes" id="UP000623010">
    <property type="component" value="Unassembled WGS sequence"/>
</dbReference>
<reference evidence="1" key="2">
    <citation type="submission" date="2020-09" db="EMBL/GenBank/DDBJ databases">
        <authorList>
            <person name="Sun Q."/>
            <person name="Ohkuma M."/>
        </authorList>
    </citation>
    <scope>NUCLEOTIDE SEQUENCE</scope>
    <source>
        <strain evidence="1">JCM 5016</strain>
    </source>
</reference>